<dbReference type="AlphaFoldDB" id="A0A538UCZ9"/>
<keyword evidence="1" id="KW-0732">Signal</keyword>
<proteinExistence type="predicted"/>
<feature type="chain" id="PRO_5021966450" evidence="1">
    <location>
        <begin position="26"/>
        <end position="301"/>
    </location>
</feature>
<sequence length="301" mass="32614">MVTLVALVAYATLALLTLTPGPALVASSSPAMLAASDSRGTYKDDDDWAERALERPDLDKGWVQSCDDHWDDGRDSYCMVRELPYQAAWKPIAIDGGQNGGMTVTGWDRPTVRILYRVKARAHGADRAKALAEAIHVDYTGGKIRSTGPPTSSAEWWSTEIRAWVPRSSDLWLHTINGPLGVESVRGTMDINSLNGPVSLVDLAGAVEARVQNGPLHVELRGSRWDGAGLDAQAQNGPVNFVVPEKYSARLTTGTIHGPQTIHYALDWDSGPHRHIATTLGSGGRPVRVVTYNGPFRMVAR</sequence>
<organism evidence="2 3">
    <name type="scientific">Eiseniibacteriota bacterium</name>
    <dbReference type="NCBI Taxonomy" id="2212470"/>
    <lineage>
        <taxon>Bacteria</taxon>
        <taxon>Candidatus Eiseniibacteriota</taxon>
    </lineage>
</organism>
<dbReference type="EMBL" id="VBPB01000050">
    <property type="protein sequence ID" value="TMQ73697.1"/>
    <property type="molecule type" value="Genomic_DNA"/>
</dbReference>
<reference evidence="2 3" key="1">
    <citation type="journal article" date="2019" name="Nat. Microbiol.">
        <title>Mediterranean grassland soil C-N compound turnover is dependent on rainfall and depth, and is mediated by genomically divergent microorganisms.</title>
        <authorList>
            <person name="Diamond S."/>
            <person name="Andeer P.F."/>
            <person name="Li Z."/>
            <person name="Crits-Christoph A."/>
            <person name="Burstein D."/>
            <person name="Anantharaman K."/>
            <person name="Lane K.R."/>
            <person name="Thomas B.C."/>
            <person name="Pan C."/>
            <person name="Northen T.R."/>
            <person name="Banfield J.F."/>
        </authorList>
    </citation>
    <scope>NUCLEOTIDE SEQUENCE [LARGE SCALE GENOMIC DNA]</scope>
    <source>
        <strain evidence="2">WS_11</strain>
    </source>
</reference>
<name>A0A538UCZ9_UNCEI</name>
<evidence type="ECO:0000313" key="2">
    <source>
        <dbReference type="EMBL" id="TMQ73697.1"/>
    </source>
</evidence>
<evidence type="ECO:0000313" key="3">
    <source>
        <dbReference type="Proteomes" id="UP000319771"/>
    </source>
</evidence>
<feature type="signal peptide" evidence="1">
    <location>
        <begin position="1"/>
        <end position="25"/>
    </location>
</feature>
<dbReference type="Proteomes" id="UP000319771">
    <property type="component" value="Unassembled WGS sequence"/>
</dbReference>
<gene>
    <name evidence="2" type="ORF">E6K81_03440</name>
</gene>
<comment type="caution">
    <text evidence="2">The sequence shown here is derived from an EMBL/GenBank/DDBJ whole genome shotgun (WGS) entry which is preliminary data.</text>
</comment>
<evidence type="ECO:0000256" key="1">
    <source>
        <dbReference type="SAM" id="SignalP"/>
    </source>
</evidence>
<accession>A0A538UCZ9</accession>
<protein>
    <submittedName>
        <fullName evidence="2">DUF4097 domain-containing protein</fullName>
    </submittedName>
</protein>